<evidence type="ECO:0000313" key="1">
    <source>
        <dbReference type="EMBL" id="KAH7670079.1"/>
    </source>
</evidence>
<reference evidence="2" key="1">
    <citation type="journal article" date="2022" name="Nat. Commun.">
        <title>Chromosome evolution and the genetic basis of agronomically important traits in greater yam.</title>
        <authorList>
            <person name="Bredeson J.V."/>
            <person name="Lyons J.B."/>
            <person name="Oniyinde I.O."/>
            <person name="Okereke N.R."/>
            <person name="Kolade O."/>
            <person name="Nnabue I."/>
            <person name="Nwadili C.O."/>
            <person name="Hribova E."/>
            <person name="Parker M."/>
            <person name="Nwogha J."/>
            <person name="Shu S."/>
            <person name="Carlson J."/>
            <person name="Kariba R."/>
            <person name="Muthemba S."/>
            <person name="Knop K."/>
            <person name="Barton G.J."/>
            <person name="Sherwood A.V."/>
            <person name="Lopez-Montes A."/>
            <person name="Asiedu R."/>
            <person name="Jamnadass R."/>
            <person name="Muchugi A."/>
            <person name="Goodstein D."/>
            <person name="Egesi C.N."/>
            <person name="Featherston J."/>
            <person name="Asfaw A."/>
            <person name="Simpson G.G."/>
            <person name="Dolezel J."/>
            <person name="Hendre P.S."/>
            <person name="Van Deynze A."/>
            <person name="Kumar P.L."/>
            <person name="Obidiegwu J.E."/>
            <person name="Bhattacharjee R."/>
            <person name="Rokhsar D.S."/>
        </authorList>
    </citation>
    <scope>NUCLEOTIDE SEQUENCE [LARGE SCALE GENOMIC DNA]</scope>
    <source>
        <strain evidence="2">cv. TDa95/00328</strain>
    </source>
</reference>
<accession>A0ACB7V9A3</accession>
<sequence>MEDFTFPILQSSALEIFHLKTNDRVIVSVSWRWEEEVGEKMVSIADGQISQKFRSSMALLPLVFGGDLTIRVWILF</sequence>
<organism evidence="1 2">
    <name type="scientific">Dioscorea alata</name>
    <name type="common">Purple yam</name>
    <dbReference type="NCBI Taxonomy" id="55571"/>
    <lineage>
        <taxon>Eukaryota</taxon>
        <taxon>Viridiplantae</taxon>
        <taxon>Streptophyta</taxon>
        <taxon>Embryophyta</taxon>
        <taxon>Tracheophyta</taxon>
        <taxon>Spermatophyta</taxon>
        <taxon>Magnoliopsida</taxon>
        <taxon>Liliopsida</taxon>
        <taxon>Dioscoreales</taxon>
        <taxon>Dioscoreaceae</taxon>
        <taxon>Dioscorea</taxon>
    </lineage>
</organism>
<dbReference type="EMBL" id="CM037020">
    <property type="protein sequence ID" value="KAH7670079.1"/>
    <property type="molecule type" value="Genomic_DNA"/>
</dbReference>
<proteinExistence type="predicted"/>
<protein>
    <submittedName>
        <fullName evidence="1">Uncharacterized protein</fullName>
    </submittedName>
</protein>
<name>A0ACB7V9A3_DIOAL</name>
<keyword evidence="2" id="KW-1185">Reference proteome</keyword>
<gene>
    <name evidence="1" type="ORF">IHE45_10G001700</name>
</gene>
<evidence type="ECO:0000313" key="2">
    <source>
        <dbReference type="Proteomes" id="UP000827976"/>
    </source>
</evidence>
<dbReference type="Proteomes" id="UP000827976">
    <property type="component" value="Chromosome 10"/>
</dbReference>
<comment type="caution">
    <text evidence="1">The sequence shown here is derived from an EMBL/GenBank/DDBJ whole genome shotgun (WGS) entry which is preliminary data.</text>
</comment>